<keyword evidence="2" id="KW-1185">Reference proteome</keyword>
<reference evidence="1 2" key="1">
    <citation type="submission" date="2021-05" db="EMBL/GenBank/DDBJ databases">
        <title>A Polyphasic approach of four new species of the genus Ohtaekwangia: Ohtaekwangia histidinii sp. nov., Ohtaekwangia cretensis sp. nov., Ohtaekwangia indiensis sp. nov., Ohtaekwangia reichenbachii sp. nov. from diverse environment.</title>
        <authorList>
            <person name="Octaviana S."/>
        </authorList>
    </citation>
    <scope>NUCLEOTIDE SEQUENCE [LARGE SCALE GENOMIC DNA]</scope>
    <source>
        <strain evidence="1 2">PWU5</strain>
    </source>
</reference>
<proteinExistence type="predicted"/>
<accession>A0AAP2E4E9</accession>
<gene>
    <name evidence="1" type="ORF">KK062_27560</name>
</gene>
<name>A0AAP2E4E9_9BACT</name>
<evidence type="ECO:0000313" key="1">
    <source>
        <dbReference type="EMBL" id="MBT1712029.1"/>
    </source>
</evidence>
<protein>
    <submittedName>
        <fullName evidence="1">Uncharacterized protein</fullName>
    </submittedName>
</protein>
<sequence>MSYESYPVAGASDDHSLYEFTSVGPRGRIKKVVAFMPAEDPRFFSLAFGDVRPDSSTPDDKVVTDNGDRDKVLATVAEIVDLYTRHYPERWIYFRGSTRERTRLYRMAVTLNLEALASKYEIYTVTRGEDPQPFVKGASFDFFLFQRKNS</sequence>
<dbReference type="Proteomes" id="UP001319080">
    <property type="component" value="Unassembled WGS sequence"/>
</dbReference>
<organism evidence="1 2">
    <name type="scientific">Dawidia cretensis</name>
    <dbReference type="NCBI Taxonomy" id="2782350"/>
    <lineage>
        <taxon>Bacteria</taxon>
        <taxon>Pseudomonadati</taxon>
        <taxon>Bacteroidota</taxon>
        <taxon>Cytophagia</taxon>
        <taxon>Cytophagales</taxon>
        <taxon>Chryseotaleaceae</taxon>
        <taxon>Dawidia</taxon>
    </lineage>
</organism>
<evidence type="ECO:0000313" key="2">
    <source>
        <dbReference type="Proteomes" id="UP001319080"/>
    </source>
</evidence>
<dbReference type="EMBL" id="JAHESE010000047">
    <property type="protein sequence ID" value="MBT1712029.1"/>
    <property type="molecule type" value="Genomic_DNA"/>
</dbReference>
<comment type="caution">
    <text evidence="1">The sequence shown here is derived from an EMBL/GenBank/DDBJ whole genome shotgun (WGS) entry which is preliminary data.</text>
</comment>
<dbReference type="AlphaFoldDB" id="A0AAP2E4E9"/>
<dbReference type="InterPro" id="IPR053865">
    <property type="entry name" value="DUF6934"/>
</dbReference>
<dbReference type="RefSeq" id="WP_254087598.1">
    <property type="nucleotide sequence ID" value="NZ_JAHESE010000047.1"/>
</dbReference>
<dbReference type="Pfam" id="PF22028">
    <property type="entry name" value="DUF6934"/>
    <property type="match status" value="1"/>
</dbReference>